<accession>T1JSH0</accession>
<reference evidence="1" key="2">
    <citation type="submission" date="2015-06" db="UniProtKB">
        <authorList>
            <consortium name="EnsemblMetazoa"/>
        </authorList>
    </citation>
    <scope>IDENTIFICATION</scope>
</reference>
<evidence type="ECO:0000313" key="2">
    <source>
        <dbReference type="Proteomes" id="UP000015104"/>
    </source>
</evidence>
<proteinExistence type="predicted"/>
<protein>
    <submittedName>
        <fullName evidence="1">Uncharacterized protein</fullName>
    </submittedName>
</protein>
<keyword evidence="2" id="KW-1185">Reference proteome</keyword>
<name>T1JSH0_TETUR</name>
<organism evidence="1 2">
    <name type="scientific">Tetranychus urticae</name>
    <name type="common">Two-spotted spider mite</name>
    <dbReference type="NCBI Taxonomy" id="32264"/>
    <lineage>
        <taxon>Eukaryota</taxon>
        <taxon>Metazoa</taxon>
        <taxon>Ecdysozoa</taxon>
        <taxon>Arthropoda</taxon>
        <taxon>Chelicerata</taxon>
        <taxon>Arachnida</taxon>
        <taxon>Acari</taxon>
        <taxon>Acariformes</taxon>
        <taxon>Trombidiformes</taxon>
        <taxon>Prostigmata</taxon>
        <taxon>Eleutherengona</taxon>
        <taxon>Raphignathae</taxon>
        <taxon>Tetranychoidea</taxon>
        <taxon>Tetranychidae</taxon>
        <taxon>Tetranychus</taxon>
    </lineage>
</organism>
<dbReference type="EMBL" id="CAEY01000461">
    <property type="status" value="NOT_ANNOTATED_CDS"/>
    <property type="molecule type" value="Genomic_DNA"/>
</dbReference>
<dbReference type="AlphaFoldDB" id="T1JSH0"/>
<evidence type="ECO:0000313" key="1">
    <source>
        <dbReference type="EnsemblMetazoa" id="tetur01g10480.1"/>
    </source>
</evidence>
<sequence length="25" mass="3048">MMPVNIEAYEETLEKQEKAGIQFYW</sequence>
<dbReference type="Proteomes" id="UP000015104">
    <property type="component" value="Unassembled WGS sequence"/>
</dbReference>
<reference evidence="2" key="1">
    <citation type="submission" date="2011-08" db="EMBL/GenBank/DDBJ databases">
        <authorList>
            <person name="Rombauts S."/>
        </authorList>
    </citation>
    <scope>NUCLEOTIDE SEQUENCE</scope>
    <source>
        <strain evidence="2">London</strain>
    </source>
</reference>
<dbReference type="HOGENOM" id="CLU_3419619_0_0_1"/>
<dbReference type="EnsemblMetazoa" id="tetur01g10480.1">
    <property type="protein sequence ID" value="tetur01g10480.1"/>
    <property type="gene ID" value="tetur01g10480"/>
</dbReference>